<feature type="transmembrane region" description="Helical" evidence="1">
    <location>
        <begin position="55"/>
        <end position="74"/>
    </location>
</feature>
<comment type="caution">
    <text evidence="2">The sequence shown here is derived from an EMBL/GenBank/DDBJ whole genome shotgun (WGS) entry which is preliminary data.</text>
</comment>
<proteinExistence type="predicted"/>
<dbReference type="RefSeq" id="WP_037494100.1">
    <property type="nucleotide sequence ID" value="NZ_JJMU01000001.1"/>
</dbReference>
<keyword evidence="1" id="KW-1133">Transmembrane helix</keyword>
<dbReference type="PATRIC" id="fig|1229276.3.peg.62"/>
<name>A0A0B8TCW8_9SPHI</name>
<organism evidence="2 3">
    <name type="scientific">Sphingobacterium deserti</name>
    <dbReference type="NCBI Taxonomy" id="1229276"/>
    <lineage>
        <taxon>Bacteria</taxon>
        <taxon>Pseudomonadati</taxon>
        <taxon>Bacteroidota</taxon>
        <taxon>Sphingobacteriia</taxon>
        <taxon>Sphingobacteriales</taxon>
        <taxon>Sphingobacteriaceae</taxon>
        <taxon>Sphingobacterium</taxon>
    </lineage>
</organism>
<evidence type="ECO:0000256" key="1">
    <source>
        <dbReference type="SAM" id="Phobius"/>
    </source>
</evidence>
<gene>
    <name evidence="2" type="ORF">DI53_0058</name>
</gene>
<keyword evidence="1" id="KW-0812">Transmembrane</keyword>
<accession>A0A0B8TCW8</accession>
<sequence length="143" mass="16212">MVTLLQALNLPDHQLSAIGEIAAQDNSESQFFEKLDLIGVGEDIRRIWEKSKMSFTAFLAYLALAFVVILVTHVNVSDFNNQQDKGIERISPGEKTSITEPENVLVDFFTAKKKNVKAYSDVDSLTHKAIREHWKHIRNKGNK</sequence>
<dbReference type="AlphaFoldDB" id="A0A0B8TCW8"/>
<reference evidence="2 3" key="2">
    <citation type="journal article" date="2015" name="PLoS ONE">
        <title>Whole-Genome Optical Mapping and Finished Genome Sequence of Sphingobacterium deserti sp. nov., a New Species Isolated from the Western Desert of China.</title>
        <authorList>
            <person name="Teng C."/>
            <person name="Zhou Z."/>
            <person name="Molnar I."/>
            <person name="Li X."/>
            <person name="Tang R."/>
            <person name="Chen M."/>
            <person name="Wang L."/>
            <person name="Su S."/>
            <person name="Zhang W."/>
            <person name="Lin M."/>
        </authorList>
    </citation>
    <scope>NUCLEOTIDE SEQUENCE [LARGE SCALE GENOMIC DNA]</scope>
    <source>
        <strain evidence="3">ACCC05744</strain>
    </source>
</reference>
<dbReference type="Proteomes" id="UP000031802">
    <property type="component" value="Unassembled WGS sequence"/>
</dbReference>
<evidence type="ECO:0000313" key="2">
    <source>
        <dbReference type="EMBL" id="KGE16225.1"/>
    </source>
</evidence>
<keyword evidence="1" id="KW-0472">Membrane</keyword>
<keyword evidence="3" id="KW-1185">Reference proteome</keyword>
<reference evidence="3" key="1">
    <citation type="submission" date="2014-04" db="EMBL/GenBank/DDBJ databases">
        <title>Whole-Genome optical mapping and complete genome sequence of Sphingobacterium deserti sp. nov., a new spaces isolated from desert in the west of China.</title>
        <authorList>
            <person name="Teng C."/>
            <person name="Zhou Z."/>
            <person name="Li X."/>
            <person name="Chen M."/>
            <person name="Lin M."/>
            <person name="Wang L."/>
            <person name="Su S."/>
            <person name="Zhang C."/>
            <person name="Zhang W."/>
        </authorList>
    </citation>
    <scope>NUCLEOTIDE SEQUENCE [LARGE SCALE GENOMIC DNA]</scope>
    <source>
        <strain evidence="3">ACCC05744</strain>
    </source>
</reference>
<protein>
    <submittedName>
        <fullName evidence="2">Uncharacterized protein</fullName>
    </submittedName>
</protein>
<evidence type="ECO:0000313" key="3">
    <source>
        <dbReference type="Proteomes" id="UP000031802"/>
    </source>
</evidence>
<dbReference type="EMBL" id="JJMU01000001">
    <property type="protein sequence ID" value="KGE16225.1"/>
    <property type="molecule type" value="Genomic_DNA"/>
</dbReference>